<keyword evidence="2" id="KW-0378">Hydrolase</keyword>
<dbReference type="GO" id="GO:0004519">
    <property type="term" value="F:endonuclease activity"/>
    <property type="evidence" value="ECO:0007669"/>
    <property type="project" value="UniProtKB-KW"/>
</dbReference>
<protein>
    <submittedName>
        <fullName evidence="2">Uma2 family endonuclease</fullName>
    </submittedName>
</protein>
<dbReference type="EMBL" id="JACJVR010000031">
    <property type="protein sequence ID" value="MBB6691488.1"/>
    <property type="molecule type" value="Genomic_DNA"/>
</dbReference>
<accession>A0A841TWW1</accession>
<dbReference type="InterPro" id="IPR011335">
    <property type="entry name" value="Restrct_endonuc-II-like"/>
</dbReference>
<dbReference type="CDD" id="cd06260">
    <property type="entry name" value="DUF820-like"/>
    <property type="match status" value="1"/>
</dbReference>
<dbReference type="InterPro" id="IPR012296">
    <property type="entry name" value="Nuclease_put_TT1808"/>
</dbReference>
<dbReference type="Gene3D" id="3.90.1570.10">
    <property type="entry name" value="tt1808, chain A"/>
    <property type="match status" value="1"/>
</dbReference>
<gene>
    <name evidence="2" type="ORF">H7B90_08770</name>
</gene>
<dbReference type="AlphaFoldDB" id="A0A841TWW1"/>
<comment type="caution">
    <text evidence="2">The sequence shown here is derived from an EMBL/GenBank/DDBJ whole genome shotgun (WGS) entry which is preliminary data.</text>
</comment>
<dbReference type="InterPro" id="IPR008538">
    <property type="entry name" value="Uma2"/>
</dbReference>
<dbReference type="RefSeq" id="WP_185135486.1">
    <property type="nucleotide sequence ID" value="NZ_JACJVR010000031.1"/>
</dbReference>
<dbReference type="Pfam" id="PF05685">
    <property type="entry name" value="Uma2"/>
    <property type="match status" value="1"/>
</dbReference>
<dbReference type="Proteomes" id="UP000553776">
    <property type="component" value="Unassembled WGS sequence"/>
</dbReference>
<keyword evidence="3" id="KW-1185">Reference proteome</keyword>
<name>A0A841TWW1_9BACL</name>
<sequence>MSSISRHKRSDQPEKIKERQEVYDMPERFEIIGGIRYDFLSSPKYAHQKILTNLYLSFHDGCAKEGETLLAPLDVHFDEENIVQPDVIYISAENLGIIRDGYVFGVPDLLVEILSESTGKRDKTIKKNLYERFGVPEYWLADPIYRTVDQFVLEEGGYRLAATLTEEDRLVSRTIPCLSVDLGGIFPEDSRQ</sequence>
<reference evidence="2 3" key="1">
    <citation type="submission" date="2020-08" db="EMBL/GenBank/DDBJ databases">
        <title>Cohnella phylogeny.</title>
        <authorList>
            <person name="Dunlap C."/>
        </authorList>
    </citation>
    <scope>NUCLEOTIDE SEQUENCE [LARGE SCALE GENOMIC DNA]</scope>
    <source>
        <strain evidence="2 3">DSM 25239</strain>
    </source>
</reference>
<feature type="domain" description="Putative restriction endonuclease" evidence="1">
    <location>
        <begin position="21"/>
        <end position="179"/>
    </location>
</feature>
<dbReference type="PANTHER" id="PTHR34107:SF4">
    <property type="entry name" value="SLL1222 PROTEIN"/>
    <property type="match status" value="1"/>
</dbReference>
<organism evidence="2 3">
    <name type="scientific">Cohnella xylanilytica</name>
    <dbReference type="NCBI Taxonomy" id="557555"/>
    <lineage>
        <taxon>Bacteria</taxon>
        <taxon>Bacillati</taxon>
        <taxon>Bacillota</taxon>
        <taxon>Bacilli</taxon>
        <taxon>Bacillales</taxon>
        <taxon>Paenibacillaceae</taxon>
        <taxon>Cohnella</taxon>
    </lineage>
</organism>
<evidence type="ECO:0000313" key="2">
    <source>
        <dbReference type="EMBL" id="MBB6691488.1"/>
    </source>
</evidence>
<proteinExistence type="predicted"/>
<dbReference type="SUPFAM" id="SSF52980">
    <property type="entry name" value="Restriction endonuclease-like"/>
    <property type="match status" value="1"/>
</dbReference>
<evidence type="ECO:0000259" key="1">
    <source>
        <dbReference type="Pfam" id="PF05685"/>
    </source>
</evidence>
<keyword evidence="2" id="KW-0255">Endonuclease</keyword>
<dbReference type="PANTHER" id="PTHR34107">
    <property type="entry name" value="SLL0198 PROTEIN-RELATED"/>
    <property type="match status" value="1"/>
</dbReference>
<evidence type="ECO:0000313" key="3">
    <source>
        <dbReference type="Proteomes" id="UP000553776"/>
    </source>
</evidence>
<keyword evidence="2" id="KW-0540">Nuclease</keyword>